<organism evidence="5 6">
    <name type="scientific">Magnetococcus marinus (strain ATCC BAA-1437 / JCM 17883 / MC-1)</name>
    <dbReference type="NCBI Taxonomy" id="156889"/>
    <lineage>
        <taxon>Bacteria</taxon>
        <taxon>Pseudomonadati</taxon>
        <taxon>Pseudomonadota</taxon>
        <taxon>Magnetococcia</taxon>
        <taxon>Magnetococcales</taxon>
        <taxon>Magnetococcaceae</taxon>
        <taxon>Magnetococcus</taxon>
    </lineage>
</organism>
<dbReference type="AlphaFoldDB" id="A0LC21"/>
<name>A0LC21_MAGMM</name>
<dbReference type="PANTHER" id="PTHR45339">
    <property type="entry name" value="HYBRID SIGNAL TRANSDUCTION HISTIDINE KINASE J"/>
    <property type="match status" value="1"/>
</dbReference>
<dbReference type="InterPro" id="IPR011006">
    <property type="entry name" value="CheY-like_superfamily"/>
</dbReference>
<dbReference type="Gene3D" id="3.40.50.2300">
    <property type="match status" value="1"/>
</dbReference>
<feature type="modified residue" description="4-aspartylphosphate" evidence="3">
    <location>
        <position position="52"/>
    </location>
</feature>
<dbReference type="RefSeq" id="WP_011714578.1">
    <property type="nucleotide sequence ID" value="NC_008576.1"/>
</dbReference>
<reference evidence="6" key="1">
    <citation type="journal article" date="2009" name="Appl. Environ. Microbiol.">
        <title>Complete genome sequence of the chemolithoautotrophic marine magnetotactic coccus strain MC-1.</title>
        <authorList>
            <person name="Schubbe S."/>
            <person name="Williams T.J."/>
            <person name="Xie G."/>
            <person name="Kiss H.E."/>
            <person name="Brettin T.S."/>
            <person name="Martinez D."/>
            <person name="Ross C.A."/>
            <person name="Schuler D."/>
            <person name="Cox B.L."/>
            <person name="Nealson K.H."/>
            <person name="Bazylinski D.A."/>
        </authorList>
    </citation>
    <scope>NUCLEOTIDE SEQUENCE [LARGE SCALE GENOMIC DNA]</scope>
    <source>
        <strain evidence="6">ATCC BAA-1437 / JCM 17883 / MC-1</strain>
    </source>
</reference>
<evidence type="ECO:0000313" key="5">
    <source>
        <dbReference type="EMBL" id="ABK45514.1"/>
    </source>
</evidence>
<dbReference type="eggNOG" id="COG2208">
    <property type="taxonomic scope" value="Bacteria"/>
</dbReference>
<gene>
    <name evidence="5" type="ordered locus">Mmc1_3023</name>
</gene>
<dbReference type="InterPro" id="IPR036457">
    <property type="entry name" value="PPM-type-like_dom_sf"/>
</dbReference>
<dbReference type="SUPFAM" id="SSF52172">
    <property type="entry name" value="CheY-like"/>
    <property type="match status" value="1"/>
</dbReference>
<dbReference type="Pfam" id="PF00072">
    <property type="entry name" value="Response_reg"/>
    <property type="match status" value="1"/>
</dbReference>
<evidence type="ECO:0000256" key="1">
    <source>
        <dbReference type="ARBA" id="ARBA00022553"/>
    </source>
</evidence>
<keyword evidence="1 3" id="KW-0597">Phosphoprotein</keyword>
<keyword evidence="2" id="KW-0902">Two-component regulatory system</keyword>
<accession>A0LC21</accession>
<dbReference type="SMART" id="SM00448">
    <property type="entry name" value="REC"/>
    <property type="match status" value="1"/>
</dbReference>
<feature type="domain" description="Response regulatory" evidence="4">
    <location>
        <begin position="3"/>
        <end position="121"/>
    </location>
</feature>
<protein>
    <submittedName>
        <fullName evidence="5">Response regulator receiver protein</fullName>
    </submittedName>
</protein>
<dbReference type="InterPro" id="IPR001932">
    <property type="entry name" value="PPM-type_phosphatase-like_dom"/>
</dbReference>
<dbReference type="STRING" id="156889.Mmc1_3023"/>
<dbReference type="Gene3D" id="3.60.40.10">
    <property type="entry name" value="PPM-type phosphatase domain"/>
    <property type="match status" value="1"/>
</dbReference>
<dbReference type="CDD" id="cd17546">
    <property type="entry name" value="REC_hyHK_CKI1_RcsC-like"/>
    <property type="match status" value="1"/>
</dbReference>
<dbReference type="HOGENOM" id="CLU_000445_43_7_5"/>
<sequence length="367" mass="41233">MYTLLIAEDDHAYALILEHFLLSLGHKVLIANNGEQAVEMFKIHQPDLIFMDVLMPAMDGHQATREIRRLTLGDPVQVPILFLTAIESEKVLAECLECGGDDFISKPFSTTTLKARLNAWLKKRHMSEEMARDHRHIARVVENLRRDTRYYGENLRTITCPMAQVSGDLILSAKRHDGTQLIAVVDFTGHGLSAAICGPLISHAFYTHFLAHIETTALLFILNELLCHKLPEGMFMAAHFVELSPDQRQMRLWNFGMPACVHIDGSQIFLYGKHLLPMGIHEMTPQSMVCTVQPINKGSRLYLFSDGVNTLVAYDSESQYMEDIHCFLRACFEEGQTPPLPDQPTLSTGCTAPIKDDITIAEITLTA</sequence>
<dbReference type="InterPro" id="IPR001789">
    <property type="entry name" value="Sig_transdc_resp-reg_receiver"/>
</dbReference>
<dbReference type="KEGG" id="mgm:Mmc1_3023"/>
<dbReference type="eggNOG" id="COG0745">
    <property type="taxonomic scope" value="Bacteria"/>
</dbReference>
<dbReference type="Pfam" id="PF07228">
    <property type="entry name" value="SpoIIE"/>
    <property type="match status" value="1"/>
</dbReference>
<dbReference type="Proteomes" id="UP000002586">
    <property type="component" value="Chromosome"/>
</dbReference>
<evidence type="ECO:0000256" key="2">
    <source>
        <dbReference type="ARBA" id="ARBA00023012"/>
    </source>
</evidence>
<reference evidence="5 6" key="2">
    <citation type="journal article" date="2012" name="Int. J. Syst. Evol. Microbiol.">
        <title>Magnetococcus marinus gen. nov., sp. nov., a marine, magnetotactic bacterium that represents a novel lineage (Magnetococcaceae fam. nov.; Magnetococcales ord. nov.) at the base of the Alphaproteobacteria.</title>
        <authorList>
            <person name="Bazylinski D.A."/>
            <person name="Williams T.J."/>
            <person name="Lefevre C.T."/>
            <person name="Berg R.J."/>
            <person name="Zhang C.L."/>
            <person name="Bowser S.S."/>
            <person name="Dean A.J."/>
            <person name="Beveridge T.J."/>
        </authorList>
    </citation>
    <scope>NUCLEOTIDE SEQUENCE [LARGE SCALE GENOMIC DNA]</scope>
    <source>
        <strain evidence="6">ATCC BAA-1437 / JCM 17883 / MC-1</strain>
    </source>
</reference>
<dbReference type="GO" id="GO:0000160">
    <property type="term" value="P:phosphorelay signal transduction system"/>
    <property type="evidence" value="ECO:0007669"/>
    <property type="project" value="UniProtKB-KW"/>
</dbReference>
<evidence type="ECO:0000313" key="6">
    <source>
        <dbReference type="Proteomes" id="UP000002586"/>
    </source>
</evidence>
<dbReference type="PANTHER" id="PTHR45339:SF1">
    <property type="entry name" value="HYBRID SIGNAL TRANSDUCTION HISTIDINE KINASE J"/>
    <property type="match status" value="1"/>
</dbReference>
<dbReference type="PROSITE" id="PS50110">
    <property type="entry name" value="RESPONSE_REGULATORY"/>
    <property type="match status" value="1"/>
</dbReference>
<proteinExistence type="predicted"/>
<dbReference type="OrthoDB" id="315417at2"/>
<evidence type="ECO:0000256" key="3">
    <source>
        <dbReference type="PROSITE-ProRule" id="PRU00169"/>
    </source>
</evidence>
<dbReference type="EMBL" id="CP000471">
    <property type="protein sequence ID" value="ABK45514.1"/>
    <property type="molecule type" value="Genomic_DNA"/>
</dbReference>
<evidence type="ECO:0000259" key="4">
    <source>
        <dbReference type="PROSITE" id="PS50110"/>
    </source>
</evidence>
<keyword evidence="6" id="KW-1185">Reference proteome</keyword>